<dbReference type="InterPro" id="IPR058245">
    <property type="entry name" value="NreC/VraR/RcsB-like_REC"/>
</dbReference>
<dbReference type="InterPro" id="IPR001789">
    <property type="entry name" value="Sig_transdc_resp-reg_receiver"/>
</dbReference>
<dbReference type="SMART" id="SM00421">
    <property type="entry name" value="HTH_LUXR"/>
    <property type="match status" value="1"/>
</dbReference>
<protein>
    <submittedName>
        <fullName evidence="6">Response regulator transcription factor</fullName>
    </submittedName>
</protein>
<sequence>MSSPSSASIRVLLVDDQALFREGLRILLEQHEQLTIVGEAADGEQAIDAARFHRPDIILMDLRMPRLNGVEATRRITAEMPDSRVIVLTTFEDDEEVYEALSAGAVGYLLKASPSERVIEAIELTAQGQSFIEPSVTAKLLNHFSRLAGQETRRAAPQPLTEPLSSRELDVLKHLATGHSNKEIAAQLGIAEGTVKNHMSNVLGKLGVLDRTQAALRARELGLI</sequence>
<dbReference type="Proteomes" id="UP000738431">
    <property type="component" value="Chromosome"/>
</dbReference>
<evidence type="ECO:0000256" key="2">
    <source>
        <dbReference type="ARBA" id="ARBA00023125"/>
    </source>
</evidence>
<dbReference type="InterPro" id="IPR011006">
    <property type="entry name" value="CheY-like_superfamily"/>
</dbReference>
<dbReference type="SMART" id="SM00448">
    <property type="entry name" value="REC"/>
    <property type="match status" value="1"/>
</dbReference>
<feature type="domain" description="Response regulatory" evidence="5">
    <location>
        <begin position="10"/>
        <end position="126"/>
    </location>
</feature>
<reference evidence="6 7" key="1">
    <citation type="submission" date="2021-08" db="EMBL/GenBank/DDBJ databases">
        <authorList>
            <person name="Zhang D."/>
            <person name="Zhang A."/>
            <person name="Wang L."/>
        </authorList>
    </citation>
    <scope>NUCLEOTIDE SEQUENCE [LARGE SCALE GENOMIC DNA]</scope>
    <source>
        <strain evidence="6 7">WL0086</strain>
    </source>
</reference>
<evidence type="ECO:0000259" key="5">
    <source>
        <dbReference type="PROSITE" id="PS50110"/>
    </source>
</evidence>
<gene>
    <name evidence="6" type="ORF">K1X11_020250</name>
</gene>
<reference evidence="6 7" key="2">
    <citation type="submission" date="2023-12" db="EMBL/GenBank/DDBJ databases">
        <title>Description of an unclassified Opitutus bacterium of Verrucomicrobiota.</title>
        <authorList>
            <person name="Zhang D.-F."/>
        </authorList>
    </citation>
    <scope>NUCLEOTIDE SEQUENCE [LARGE SCALE GENOMIC DNA]</scope>
    <source>
        <strain evidence="6 7">WL0086</strain>
    </source>
</reference>
<dbReference type="SUPFAM" id="SSF52172">
    <property type="entry name" value="CheY-like"/>
    <property type="match status" value="1"/>
</dbReference>
<evidence type="ECO:0000313" key="7">
    <source>
        <dbReference type="Proteomes" id="UP000738431"/>
    </source>
</evidence>
<organism evidence="6 7">
    <name type="scientific">Actomonas aquatica</name>
    <dbReference type="NCBI Taxonomy" id="2866162"/>
    <lineage>
        <taxon>Bacteria</taxon>
        <taxon>Pseudomonadati</taxon>
        <taxon>Verrucomicrobiota</taxon>
        <taxon>Opitutia</taxon>
        <taxon>Opitutales</taxon>
        <taxon>Opitutaceae</taxon>
        <taxon>Actomonas</taxon>
    </lineage>
</organism>
<dbReference type="PROSITE" id="PS50110">
    <property type="entry name" value="RESPONSE_REGULATORY"/>
    <property type="match status" value="1"/>
</dbReference>
<dbReference type="PROSITE" id="PS50043">
    <property type="entry name" value="HTH_LUXR_2"/>
    <property type="match status" value="1"/>
</dbReference>
<dbReference type="SUPFAM" id="SSF46894">
    <property type="entry name" value="C-terminal effector domain of the bipartite response regulators"/>
    <property type="match status" value="1"/>
</dbReference>
<keyword evidence="1 3" id="KW-0597">Phosphoprotein</keyword>
<proteinExistence type="predicted"/>
<dbReference type="PRINTS" id="PR00038">
    <property type="entry name" value="HTHLUXR"/>
</dbReference>
<evidence type="ECO:0000313" key="6">
    <source>
        <dbReference type="EMBL" id="WRQ87151.1"/>
    </source>
</evidence>
<dbReference type="RefSeq" id="WP_221029436.1">
    <property type="nucleotide sequence ID" value="NZ_CP139781.1"/>
</dbReference>
<dbReference type="PROSITE" id="PS00622">
    <property type="entry name" value="HTH_LUXR_1"/>
    <property type="match status" value="1"/>
</dbReference>
<feature type="domain" description="HTH luxR-type" evidence="4">
    <location>
        <begin position="157"/>
        <end position="222"/>
    </location>
</feature>
<dbReference type="InterPro" id="IPR039420">
    <property type="entry name" value="WalR-like"/>
</dbReference>
<feature type="modified residue" description="4-aspartylphosphate" evidence="3">
    <location>
        <position position="61"/>
    </location>
</feature>
<evidence type="ECO:0000259" key="4">
    <source>
        <dbReference type="PROSITE" id="PS50043"/>
    </source>
</evidence>
<dbReference type="Gene3D" id="3.40.50.2300">
    <property type="match status" value="1"/>
</dbReference>
<dbReference type="PANTHER" id="PTHR43214">
    <property type="entry name" value="TWO-COMPONENT RESPONSE REGULATOR"/>
    <property type="match status" value="1"/>
</dbReference>
<name>A0ABZ1C6R7_9BACT</name>
<dbReference type="Pfam" id="PF00196">
    <property type="entry name" value="GerE"/>
    <property type="match status" value="1"/>
</dbReference>
<accession>A0ABZ1C6R7</accession>
<dbReference type="PANTHER" id="PTHR43214:SF43">
    <property type="entry name" value="TWO-COMPONENT RESPONSE REGULATOR"/>
    <property type="match status" value="1"/>
</dbReference>
<dbReference type="EMBL" id="CP139781">
    <property type="protein sequence ID" value="WRQ87151.1"/>
    <property type="molecule type" value="Genomic_DNA"/>
</dbReference>
<dbReference type="InterPro" id="IPR000792">
    <property type="entry name" value="Tscrpt_reg_LuxR_C"/>
</dbReference>
<keyword evidence="7" id="KW-1185">Reference proteome</keyword>
<dbReference type="InterPro" id="IPR016032">
    <property type="entry name" value="Sig_transdc_resp-reg_C-effctor"/>
</dbReference>
<dbReference type="CDD" id="cd17535">
    <property type="entry name" value="REC_NarL-like"/>
    <property type="match status" value="1"/>
</dbReference>
<evidence type="ECO:0000256" key="1">
    <source>
        <dbReference type="ARBA" id="ARBA00022553"/>
    </source>
</evidence>
<evidence type="ECO:0000256" key="3">
    <source>
        <dbReference type="PROSITE-ProRule" id="PRU00169"/>
    </source>
</evidence>
<dbReference type="Pfam" id="PF00072">
    <property type="entry name" value="Response_reg"/>
    <property type="match status" value="1"/>
</dbReference>
<dbReference type="CDD" id="cd06170">
    <property type="entry name" value="LuxR_C_like"/>
    <property type="match status" value="1"/>
</dbReference>
<keyword evidence="2" id="KW-0238">DNA-binding</keyword>